<feature type="compositionally biased region" description="Polar residues" evidence="1">
    <location>
        <begin position="77"/>
        <end position="86"/>
    </location>
</feature>
<dbReference type="InParanoid" id="A0A166B2T8"/>
<keyword evidence="2" id="KW-0472">Membrane</keyword>
<feature type="compositionally biased region" description="Low complexity" evidence="1">
    <location>
        <begin position="126"/>
        <end position="137"/>
    </location>
</feature>
<dbReference type="SUPFAM" id="SSF47769">
    <property type="entry name" value="SAM/Pointed domain"/>
    <property type="match status" value="1"/>
</dbReference>
<sequence>MATTTSATSSPQAAVPPKRERVNSNDHPYAIKTTSTALLTRSNSTGTRPHSTHSYTPVPPSPGSPSNVQRGYHKSSRSLSNASTTDIPKPLPMPPSPGTPVRFANGLGGSTDDLNGEDQFGSIRRSSTLPGLSSSSGDAESPSVAKLLALPENPKLWTPSHLSSYLTSTLRFKQDASLPQRIAQDLSHFVYEHKLTGRVFLRLTETDLNDMGVNPLWRDALLASSRGLRKRVLQGRIWGFGSPVAGGEEEGGRFGSSRSRRFPSTVDESGEEEDPGSSPTRPRGHVRVDSAGRVRAMAASIERTASTGSDGARPSSRLGNGNGNETDEEIMSASDVSDIELTEEEAAQLLAETNAAAVSGADAVVPPLTPEPIPVPDVAIVVEDTPELTVEQLLATNGKGAGAEAWEFEADDENGNGTAKRLPVPAPILTSRPGSRKGTAKSRGNTIGRKNGAPLADLFRASSPEPPATPAVATATQEEVAILRARVEDLEERLAALAQREAETRRLLEESRAAQLQLEIAHVQAELAREEREKAEQERAEAREQEERGMLNPSPGQIPAYVVLVGVGLCAVIVQSVLRKFAFGRAR</sequence>
<protein>
    <recommendedName>
        <fullName evidence="5">SAM domain-containing protein</fullName>
    </recommendedName>
</protein>
<feature type="region of interest" description="Disordered" evidence="1">
    <location>
        <begin position="1"/>
        <end position="140"/>
    </location>
</feature>
<feature type="transmembrane region" description="Helical" evidence="2">
    <location>
        <begin position="558"/>
        <end position="578"/>
    </location>
</feature>
<evidence type="ECO:0000313" key="4">
    <source>
        <dbReference type="Proteomes" id="UP000077266"/>
    </source>
</evidence>
<dbReference type="EMBL" id="KV425930">
    <property type="protein sequence ID" value="KZV97409.1"/>
    <property type="molecule type" value="Genomic_DNA"/>
</dbReference>
<dbReference type="Proteomes" id="UP000077266">
    <property type="component" value="Unassembled WGS sequence"/>
</dbReference>
<evidence type="ECO:0000313" key="3">
    <source>
        <dbReference type="EMBL" id="KZV97409.1"/>
    </source>
</evidence>
<reference evidence="3 4" key="1">
    <citation type="journal article" date="2016" name="Mol. Biol. Evol.">
        <title>Comparative Genomics of Early-Diverging Mushroom-Forming Fungi Provides Insights into the Origins of Lignocellulose Decay Capabilities.</title>
        <authorList>
            <person name="Nagy L.G."/>
            <person name="Riley R."/>
            <person name="Tritt A."/>
            <person name="Adam C."/>
            <person name="Daum C."/>
            <person name="Floudas D."/>
            <person name="Sun H."/>
            <person name="Yadav J.S."/>
            <person name="Pangilinan J."/>
            <person name="Larsson K.H."/>
            <person name="Matsuura K."/>
            <person name="Barry K."/>
            <person name="Labutti K."/>
            <person name="Kuo R."/>
            <person name="Ohm R.A."/>
            <person name="Bhattacharya S.S."/>
            <person name="Shirouzu T."/>
            <person name="Yoshinaga Y."/>
            <person name="Martin F.M."/>
            <person name="Grigoriev I.V."/>
            <person name="Hibbett D.S."/>
        </authorList>
    </citation>
    <scope>NUCLEOTIDE SEQUENCE [LARGE SCALE GENOMIC DNA]</scope>
    <source>
        <strain evidence="3 4">HHB12029</strain>
    </source>
</reference>
<feature type="region of interest" description="Disordered" evidence="1">
    <location>
        <begin position="244"/>
        <end position="328"/>
    </location>
</feature>
<proteinExistence type="predicted"/>
<dbReference type="AlphaFoldDB" id="A0A166B2T8"/>
<feature type="compositionally biased region" description="Pro residues" evidence="1">
    <location>
        <begin position="89"/>
        <end position="98"/>
    </location>
</feature>
<gene>
    <name evidence="3" type="ORF">EXIGLDRAFT_730619</name>
</gene>
<organism evidence="3 4">
    <name type="scientific">Exidia glandulosa HHB12029</name>
    <dbReference type="NCBI Taxonomy" id="1314781"/>
    <lineage>
        <taxon>Eukaryota</taxon>
        <taxon>Fungi</taxon>
        <taxon>Dikarya</taxon>
        <taxon>Basidiomycota</taxon>
        <taxon>Agaricomycotina</taxon>
        <taxon>Agaricomycetes</taxon>
        <taxon>Auriculariales</taxon>
        <taxon>Exidiaceae</taxon>
        <taxon>Exidia</taxon>
    </lineage>
</organism>
<keyword evidence="2" id="KW-0812">Transmembrane</keyword>
<name>A0A166B2T8_EXIGL</name>
<keyword evidence="4" id="KW-1185">Reference proteome</keyword>
<feature type="compositionally biased region" description="Basic and acidic residues" evidence="1">
    <location>
        <begin position="529"/>
        <end position="549"/>
    </location>
</feature>
<evidence type="ECO:0000256" key="1">
    <source>
        <dbReference type="SAM" id="MobiDB-lite"/>
    </source>
</evidence>
<dbReference type="OrthoDB" id="2425321at2759"/>
<accession>A0A166B2T8</accession>
<feature type="region of interest" description="Disordered" evidence="1">
    <location>
        <begin position="413"/>
        <end position="452"/>
    </location>
</feature>
<keyword evidence="2" id="KW-1133">Transmembrane helix</keyword>
<evidence type="ECO:0000256" key="2">
    <source>
        <dbReference type="SAM" id="Phobius"/>
    </source>
</evidence>
<feature type="compositionally biased region" description="Low complexity" evidence="1">
    <location>
        <begin position="1"/>
        <end position="16"/>
    </location>
</feature>
<feature type="compositionally biased region" description="Polar residues" evidence="1">
    <location>
        <begin position="32"/>
        <end position="55"/>
    </location>
</feature>
<feature type="region of interest" description="Disordered" evidence="1">
    <location>
        <begin position="529"/>
        <end position="552"/>
    </location>
</feature>
<evidence type="ECO:0008006" key="5">
    <source>
        <dbReference type="Google" id="ProtNLM"/>
    </source>
</evidence>
<dbReference type="InterPro" id="IPR013761">
    <property type="entry name" value="SAM/pointed_sf"/>
</dbReference>